<dbReference type="PANTHER" id="PTHR48104">
    <property type="entry name" value="METACASPASE-4"/>
    <property type="match status" value="1"/>
</dbReference>
<dbReference type="InterPro" id="IPR050452">
    <property type="entry name" value="Metacaspase"/>
</dbReference>
<name>A0A5J5BSD6_9ASTE</name>
<dbReference type="EMBL" id="CM018033">
    <property type="protein sequence ID" value="KAA8545614.1"/>
    <property type="molecule type" value="Genomic_DNA"/>
</dbReference>
<protein>
    <recommendedName>
        <fullName evidence="2">Peptidase C14 caspase domain-containing protein</fullName>
    </recommendedName>
</protein>
<feature type="domain" description="Peptidase C14 caspase" evidence="2">
    <location>
        <begin position="70"/>
        <end position="305"/>
    </location>
</feature>
<dbReference type="AlphaFoldDB" id="A0A5J5BSD6"/>
<dbReference type="GO" id="GO:0004197">
    <property type="term" value="F:cysteine-type endopeptidase activity"/>
    <property type="evidence" value="ECO:0007669"/>
    <property type="project" value="InterPro"/>
</dbReference>
<reference evidence="3 4" key="1">
    <citation type="submission" date="2019-09" db="EMBL/GenBank/DDBJ databases">
        <title>A chromosome-level genome assembly of the Chinese tupelo Nyssa sinensis.</title>
        <authorList>
            <person name="Yang X."/>
            <person name="Kang M."/>
            <person name="Yang Y."/>
            <person name="Xiong H."/>
            <person name="Wang M."/>
            <person name="Zhang Z."/>
            <person name="Wang Z."/>
            <person name="Wu H."/>
            <person name="Ma T."/>
            <person name="Liu J."/>
            <person name="Xi Z."/>
        </authorList>
    </citation>
    <scope>NUCLEOTIDE SEQUENCE [LARGE SCALE GENOMIC DNA]</scope>
    <source>
        <strain evidence="3">J267</strain>
        <tissue evidence="3">Leaf</tissue>
    </source>
</reference>
<comment type="similarity">
    <text evidence="1">Belongs to the peptidase C14B family.</text>
</comment>
<dbReference type="GO" id="GO:0005737">
    <property type="term" value="C:cytoplasm"/>
    <property type="evidence" value="ECO:0007669"/>
    <property type="project" value="TreeGrafter"/>
</dbReference>
<evidence type="ECO:0000256" key="1">
    <source>
        <dbReference type="ARBA" id="ARBA00009005"/>
    </source>
</evidence>
<dbReference type="Proteomes" id="UP000325577">
    <property type="component" value="Linkage Group LG10"/>
</dbReference>
<evidence type="ECO:0000313" key="4">
    <source>
        <dbReference type="Proteomes" id="UP000325577"/>
    </source>
</evidence>
<gene>
    <name evidence="3" type="ORF">F0562_020398</name>
</gene>
<organism evidence="3 4">
    <name type="scientific">Nyssa sinensis</name>
    <dbReference type="NCBI Taxonomy" id="561372"/>
    <lineage>
        <taxon>Eukaryota</taxon>
        <taxon>Viridiplantae</taxon>
        <taxon>Streptophyta</taxon>
        <taxon>Embryophyta</taxon>
        <taxon>Tracheophyta</taxon>
        <taxon>Spermatophyta</taxon>
        <taxon>Magnoliopsida</taxon>
        <taxon>eudicotyledons</taxon>
        <taxon>Gunneridae</taxon>
        <taxon>Pentapetalae</taxon>
        <taxon>asterids</taxon>
        <taxon>Cornales</taxon>
        <taxon>Nyssaceae</taxon>
        <taxon>Nyssa</taxon>
    </lineage>
</organism>
<dbReference type="InterPro" id="IPR029030">
    <property type="entry name" value="Caspase-like_dom_sf"/>
</dbReference>
<dbReference type="OrthoDB" id="3223806at2759"/>
<dbReference type="InterPro" id="IPR011600">
    <property type="entry name" value="Pept_C14_caspase"/>
</dbReference>
<dbReference type="PANTHER" id="PTHR48104:SF2">
    <property type="entry name" value="METACASPASE-1-LIKE ISOFORM X1"/>
    <property type="match status" value="1"/>
</dbReference>
<evidence type="ECO:0000313" key="3">
    <source>
        <dbReference type="EMBL" id="KAA8545614.1"/>
    </source>
</evidence>
<dbReference type="Gene3D" id="3.40.50.12660">
    <property type="match status" value="1"/>
</dbReference>
<evidence type="ECO:0000259" key="2">
    <source>
        <dbReference type="Pfam" id="PF00656"/>
    </source>
</evidence>
<dbReference type="GO" id="GO:0006508">
    <property type="term" value="P:proteolysis"/>
    <property type="evidence" value="ECO:0007669"/>
    <property type="project" value="InterPro"/>
</dbReference>
<keyword evidence="4" id="KW-1185">Reference proteome</keyword>
<sequence length="344" mass="38015">MAPTVGCNFWKEIIRCERTEQSSQDNGDRVGSLAMHLKRKLSGIGSSIAASPKPAASKLNPWSSNPGHPRKRAFLCGVSYKEFKFKLKGVTTDVKCMKSLLLDQFNFPSESVLVLTEEGSHDGIPTKANMQKALKWLVEDCQSGDSLVFYFSGHGLRQPDFDEDELDGFDETLCPVDFKTHGMILDNEINATIVRPLKQGVKLHAIIDACHSGTVLDLEHVYNRIQQRWVDNKPPSGAYKGTSGGLAICISACADDQMAADTNALTGKEMAGALTTLFIQAIKETPRITYGELLCELQKKIEDAKITGCLNVGILDKMFRRRLLQEAQLSSSEEFDVNDKILEL</sequence>
<dbReference type="SUPFAM" id="SSF52129">
    <property type="entry name" value="Caspase-like"/>
    <property type="match status" value="1"/>
</dbReference>
<dbReference type="Pfam" id="PF00656">
    <property type="entry name" value="Peptidase_C14"/>
    <property type="match status" value="1"/>
</dbReference>
<proteinExistence type="inferred from homology"/>
<accession>A0A5J5BSD6</accession>